<dbReference type="PANTHER" id="PTHR11056">
    <property type="entry name" value="HOMOGENTISATE 1,2-DIOXYGENASE"/>
    <property type="match status" value="1"/>
</dbReference>
<keyword evidence="8" id="KW-0472">Membrane</keyword>
<feature type="transmembrane region" description="Helical" evidence="8">
    <location>
        <begin position="32"/>
        <end position="56"/>
    </location>
</feature>
<evidence type="ECO:0000256" key="2">
    <source>
        <dbReference type="ARBA" id="ARBA00013127"/>
    </source>
</evidence>
<dbReference type="EC" id="1.13.11.5" evidence="2"/>
<evidence type="ECO:0000313" key="11">
    <source>
        <dbReference type="Proteomes" id="UP000826656"/>
    </source>
</evidence>
<dbReference type="Proteomes" id="UP000826656">
    <property type="component" value="Unassembled WGS sequence"/>
</dbReference>
<keyword evidence="4" id="KW-0223">Dioxygenase</keyword>
<dbReference type="Pfam" id="PF20510">
    <property type="entry name" value="HgmA_N"/>
    <property type="match status" value="1"/>
</dbReference>
<keyword evidence="6" id="KW-0408">Iron</keyword>
<feature type="region of interest" description="Disordered" evidence="7">
    <location>
        <begin position="65"/>
        <end position="86"/>
    </location>
</feature>
<keyword evidence="8" id="KW-0812">Transmembrane</keyword>
<evidence type="ECO:0000256" key="5">
    <source>
        <dbReference type="ARBA" id="ARBA00023002"/>
    </source>
</evidence>
<reference evidence="10 11" key="1">
    <citation type="journal article" date="2021" name="bioRxiv">
        <title>Chromosome-scale and haplotype-resolved genome assembly of a tetraploid potato cultivar.</title>
        <authorList>
            <person name="Sun H."/>
            <person name="Jiao W.-B."/>
            <person name="Krause K."/>
            <person name="Campoy J.A."/>
            <person name="Goel M."/>
            <person name="Folz-Donahue K."/>
            <person name="Kukat C."/>
            <person name="Huettel B."/>
            <person name="Schneeberger K."/>
        </authorList>
    </citation>
    <scope>NUCLEOTIDE SEQUENCE [LARGE SCALE GENOMIC DNA]</scope>
    <source>
        <strain evidence="10">SolTubOtavaFocal</strain>
        <tissue evidence="10">Leaves</tissue>
    </source>
</reference>
<protein>
    <recommendedName>
        <fullName evidence="2">homogentisate 1,2-dioxygenase</fullName>
        <ecNumber evidence="2">1.13.11.5</ecNumber>
    </recommendedName>
</protein>
<keyword evidence="5" id="KW-0560">Oxidoreductase</keyword>
<accession>A0ABQ7WC52</accession>
<evidence type="ECO:0000313" key="10">
    <source>
        <dbReference type="EMBL" id="KAH0778145.1"/>
    </source>
</evidence>
<name>A0ABQ7WC52_SOLTU</name>
<evidence type="ECO:0000256" key="3">
    <source>
        <dbReference type="ARBA" id="ARBA00022723"/>
    </source>
</evidence>
<gene>
    <name evidence="10" type="ORF">KY290_004572</name>
</gene>
<evidence type="ECO:0000256" key="4">
    <source>
        <dbReference type="ARBA" id="ARBA00022964"/>
    </source>
</evidence>
<comment type="caution">
    <text evidence="10">The sequence shown here is derived from an EMBL/GenBank/DDBJ whole genome shotgun (WGS) entry which is preliminary data.</text>
</comment>
<dbReference type="InterPro" id="IPR046452">
    <property type="entry name" value="HgmA_N"/>
</dbReference>
<dbReference type="EMBL" id="JAIVGD010000002">
    <property type="protein sequence ID" value="KAH0778145.1"/>
    <property type="molecule type" value="Genomic_DNA"/>
</dbReference>
<keyword evidence="3" id="KW-0479">Metal-binding</keyword>
<sequence length="179" mass="19871">MPTHYQIDTFVSYRQNTSTGSAGSSSKGDKSIILAVALPLLFALILLGLGVGLILYKQRRREDPVVTTRGRFSGHNNKNDNNNQSHHEDFELPLLDLLTLVNATDNFSIANNIGERTSNFPSDFDLKYKTGFGNHFSYKAIVGALPQLQNSPLIYPSTLYGEQISATSFTSPRKPNQHR</sequence>
<organism evidence="10 11">
    <name type="scientific">Solanum tuberosum</name>
    <name type="common">Potato</name>
    <dbReference type="NCBI Taxonomy" id="4113"/>
    <lineage>
        <taxon>Eukaryota</taxon>
        <taxon>Viridiplantae</taxon>
        <taxon>Streptophyta</taxon>
        <taxon>Embryophyta</taxon>
        <taxon>Tracheophyta</taxon>
        <taxon>Spermatophyta</taxon>
        <taxon>Magnoliopsida</taxon>
        <taxon>eudicotyledons</taxon>
        <taxon>Gunneridae</taxon>
        <taxon>Pentapetalae</taxon>
        <taxon>asterids</taxon>
        <taxon>lamiids</taxon>
        <taxon>Solanales</taxon>
        <taxon>Solanaceae</taxon>
        <taxon>Solanoideae</taxon>
        <taxon>Solaneae</taxon>
        <taxon>Solanum</taxon>
    </lineage>
</organism>
<keyword evidence="11" id="KW-1185">Reference proteome</keyword>
<comment type="pathway">
    <text evidence="1">Amino-acid degradation; L-phenylalanine degradation; acetoacetate and fumarate from L-phenylalanine: step 4/6.</text>
</comment>
<dbReference type="PANTHER" id="PTHR11056:SF0">
    <property type="entry name" value="HOMOGENTISATE 1,2-DIOXYGENASE"/>
    <property type="match status" value="1"/>
</dbReference>
<dbReference type="InterPro" id="IPR011051">
    <property type="entry name" value="RmlC_Cupin_sf"/>
</dbReference>
<keyword evidence="8" id="KW-1133">Transmembrane helix</keyword>
<evidence type="ECO:0000259" key="9">
    <source>
        <dbReference type="Pfam" id="PF20510"/>
    </source>
</evidence>
<evidence type="ECO:0000256" key="8">
    <source>
        <dbReference type="SAM" id="Phobius"/>
    </source>
</evidence>
<evidence type="ECO:0000256" key="7">
    <source>
        <dbReference type="SAM" id="MobiDB-lite"/>
    </source>
</evidence>
<evidence type="ECO:0000256" key="1">
    <source>
        <dbReference type="ARBA" id="ARBA00004704"/>
    </source>
</evidence>
<feature type="domain" description="Homogentisate 1,2-dioxygenase N-terminal" evidence="9">
    <location>
        <begin position="127"/>
        <end position="177"/>
    </location>
</feature>
<dbReference type="InterPro" id="IPR005708">
    <property type="entry name" value="Homogentis_dOase"/>
</dbReference>
<evidence type="ECO:0000256" key="6">
    <source>
        <dbReference type="ARBA" id="ARBA00023004"/>
    </source>
</evidence>
<proteinExistence type="predicted"/>
<dbReference type="SUPFAM" id="SSF51182">
    <property type="entry name" value="RmlC-like cupins"/>
    <property type="match status" value="1"/>
</dbReference>